<dbReference type="GO" id="GO:0038203">
    <property type="term" value="P:TORC2 signaling"/>
    <property type="evidence" value="ECO:0007669"/>
    <property type="project" value="TreeGrafter"/>
</dbReference>
<protein>
    <submittedName>
        <fullName evidence="2">LADA_0E01574g1_1</fullName>
    </submittedName>
</protein>
<reference evidence="3" key="1">
    <citation type="submission" date="2016-03" db="EMBL/GenBank/DDBJ databases">
        <authorList>
            <person name="Devillers H."/>
        </authorList>
    </citation>
    <scope>NUCLEOTIDE SEQUENCE [LARGE SCALE GENOMIC DNA]</scope>
</reference>
<feature type="compositionally biased region" description="Polar residues" evidence="1">
    <location>
        <begin position="159"/>
        <end position="180"/>
    </location>
</feature>
<feature type="region of interest" description="Disordered" evidence="1">
    <location>
        <begin position="1"/>
        <end position="118"/>
    </location>
</feature>
<keyword evidence="3" id="KW-1185">Reference proteome</keyword>
<dbReference type="GO" id="GO:0031932">
    <property type="term" value="C:TORC2 complex"/>
    <property type="evidence" value="ECO:0007669"/>
    <property type="project" value="TreeGrafter"/>
</dbReference>
<name>A0A1G4JAG6_9SACH</name>
<feature type="compositionally biased region" description="Polar residues" evidence="1">
    <location>
        <begin position="100"/>
        <end position="118"/>
    </location>
</feature>
<feature type="compositionally biased region" description="Basic and acidic residues" evidence="1">
    <location>
        <begin position="47"/>
        <end position="62"/>
    </location>
</feature>
<feature type="region of interest" description="Disordered" evidence="1">
    <location>
        <begin position="131"/>
        <end position="180"/>
    </location>
</feature>
<dbReference type="OrthoDB" id="2290221at2759"/>
<dbReference type="Proteomes" id="UP000190274">
    <property type="component" value="Chromosome E"/>
</dbReference>
<feature type="region of interest" description="Disordered" evidence="1">
    <location>
        <begin position="237"/>
        <end position="259"/>
    </location>
</feature>
<proteinExistence type="predicted"/>
<evidence type="ECO:0000313" key="3">
    <source>
        <dbReference type="Proteomes" id="UP000190274"/>
    </source>
</evidence>
<feature type="region of interest" description="Disordered" evidence="1">
    <location>
        <begin position="195"/>
        <end position="214"/>
    </location>
</feature>
<dbReference type="STRING" id="1266660.A0A1G4JAG6"/>
<dbReference type="PANTHER" id="PTHR32428">
    <property type="entry name" value="TARGET OF RAPAMYCIN COMPLEX 2 SUBUNIT BIT61-RELATED"/>
    <property type="match status" value="1"/>
</dbReference>
<dbReference type="AlphaFoldDB" id="A0A1G4JAG6"/>
<feature type="compositionally biased region" description="Basic and acidic residues" evidence="1">
    <location>
        <begin position="197"/>
        <end position="206"/>
    </location>
</feature>
<dbReference type="Pfam" id="PF08539">
    <property type="entry name" value="HbrB"/>
    <property type="match status" value="1"/>
</dbReference>
<evidence type="ECO:0000256" key="1">
    <source>
        <dbReference type="SAM" id="MobiDB-lite"/>
    </source>
</evidence>
<gene>
    <name evidence="2" type="ORF">LADA_0E01574G</name>
</gene>
<dbReference type="PANTHER" id="PTHR32428:SF2">
    <property type="entry name" value="TARGET OF RAPAMYCIN COMPLEX 2 SUBUNIT BIT61-RELATED"/>
    <property type="match status" value="1"/>
</dbReference>
<dbReference type="InterPro" id="IPR013745">
    <property type="entry name" value="Bit61/PRR5"/>
</dbReference>
<evidence type="ECO:0000313" key="2">
    <source>
        <dbReference type="EMBL" id="SCU87032.1"/>
    </source>
</evidence>
<sequence length="530" mass="59142">METDLNRKRSNSALPTIQRIPGKGKDKPRTRFYSISSTIVPQTIQVGERDNHEKEEGRKTAESKQSSPALQSMSKVGFQSIYQNPGLRKSQKAVDVSGRYRTTSSNSSVKSNGMASYQSYQSGSNISAISNKTSQNSLSGKITGRGSYDNLEPDLKTVPSANKSLTDTSSSFGKLSTGTKRNPFSKAARKLFSRNAGRADKIRESVKSPTSGTSSAFGKFLNSKYGKHVGSYHKHSAGALMDGGKNPPFGSRSNSGNDVPLQLAQQPDLDSSDIQMLQDLIKNLKSLRSTYRTFTTEELDALMSNIWGVFCSVVVTLFKNKELWELPAKIEDLNHVLSFYIQLKMTPKKSSGSSKFVAEIEEFMATCLYILENQIVFNYSNENTINTALKRLCLIWGIFYHQIYHNFMAIFLPLEVSFRVDNEFWSESQTNFARDTLNGTRAGPLSLDVLLLKSFRDSIVSPYYESFINSHEGASKSFHLYIMNEEEEKGVTQEDKLTLLQCFGILSSIRSVDIKQKVIDELLAGIRMSI</sequence>
<feature type="compositionally biased region" description="Polar residues" evidence="1">
    <location>
        <begin position="131"/>
        <end position="140"/>
    </location>
</feature>
<organism evidence="2 3">
    <name type="scientific">Lachancea dasiensis</name>
    <dbReference type="NCBI Taxonomy" id="1072105"/>
    <lineage>
        <taxon>Eukaryota</taxon>
        <taxon>Fungi</taxon>
        <taxon>Dikarya</taxon>
        <taxon>Ascomycota</taxon>
        <taxon>Saccharomycotina</taxon>
        <taxon>Saccharomycetes</taxon>
        <taxon>Saccharomycetales</taxon>
        <taxon>Saccharomycetaceae</taxon>
        <taxon>Lachancea</taxon>
    </lineage>
</organism>
<accession>A0A1G4JAG6</accession>
<feature type="compositionally biased region" description="Polar residues" evidence="1">
    <location>
        <begin position="33"/>
        <end position="45"/>
    </location>
</feature>
<feature type="compositionally biased region" description="Polar residues" evidence="1">
    <location>
        <begin position="63"/>
        <end position="74"/>
    </location>
</feature>
<dbReference type="EMBL" id="LT598455">
    <property type="protein sequence ID" value="SCU87032.1"/>
    <property type="molecule type" value="Genomic_DNA"/>
</dbReference>